<feature type="signal peptide" evidence="1">
    <location>
        <begin position="1"/>
        <end position="27"/>
    </location>
</feature>
<reference evidence="2 3" key="1">
    <citation type="submission" date="2015-09" db="EMBL/GenBank/DDBJ databases">
        <authorList>
            <consortium name="Swine Surveillance"/>
        </authorList>
    </citation>
    <scope>NUCLEOTIDE SEQUENCE [LARGE SCALE GENOMIC DNA]</scope>
    <source>
        <strain evidence="2 3">CECT 4292</strain>
    </source>
</reference>
<dbReference type="Proteomes" id="UP000050783">
    <property type="component" value="Unassembled WGS sequence"/>
</dbReference>
<dbReference type="EMBL" id="CYPU01000016">
    <property type="protein sequence ID" value="CUH46671.1"/>
    <property type="molecule type" value="Genomic_DNA"/>
</dbReference>
<dbReference type="OrthoDB" id="6088067at2"/>
<feature type="chain" id="PRO_5006061425" description="Integral membrane protein" evidence="1">
    <location>
        <begin position="28"/>
        <end position="159"/>
    </location>
</feature>
<name>A0A0P1EC38_9RHOB</name>
<protein>
    <recommendedName>
        <fullName evidence="4">Integral membrane protein</fullName>
    </recommendedName>
</protein>
<evidence type="ECO:0000256" key="1">
    <source>
        <dbReference type="SAM" id="SignalP"/>
    </source>
</evidence>
<dbReference type="GeneID" id="55492119"/>
<keyword evidence="1" id="KW-0732">Signal</keyword>
<evidence type="ECO:0000313" key="3">
    <source>
        <dbReference type="Proteomes" id="UP000050783"/>
    </source>
</evidence>
<dbReference type="RefSeq" id="WP_058276454.1">
    <property type="nucleotide sequence ID" value="NZ_CYPU01000016.1"/>
</dbReference>
<accession>A0A0P1EC38</accession>
<organism evidence="2 3">
    <name type="scientific">Ruegeria atlantica</name>
    <dbReference type="NCBI Taxonomy" id="81569"/>
    <lineage>
        <taxon>Bacteria</taxon>
        <taxon>Pseudomonadati</taxon>
        <taxon>Pseudomonadota</taxon>
        <taxon>Alphaproteobacteria</taxon>
        <taxon>Rhodobacterales</taxon>
        <taxon>Roseobacteraceae</taxon>
        <taxon>Ruegeria</taxon>
    </lineage>
</organism>
<proteinExistence type="predicted"/>
<sequence length="159" mass="16952">MKRAKFVLAALLASMVAVLFCATTVLASSQEAQRIIESAAADCKDFENGEFDQGDAVTEIELRSQFGTAKAELVDESQYSCSSAASMYCGTGGCMLNLIVDGETMSWQATGWRLIDWGPDRILLIGRDGGWCGGAGAEVCYEALVWSNGKILTVGSSQE</sequence>
<dbReference type="AlphaFoldDB" id="A0A0P1EC38"/>
<evidence type="ECO:0008006" key="4">
    <source>
        <dbReference type="Google" id="ProtNLM"/>
    </source>
</evidence>
<gene>
    <name evidence="2" type="ORF">RUA4292_00837</name>
</gene>
<evidence type="ECO:0000313" key="2">
    <source>
        <dbReference type="EMBL" id="CUH46671.1"/>
    </source>
</evidence>